<feature type="transmembrane region" description="Helical" evidence="6">
    <location>
        <begin position="735"/>
        <end position="758"/>
    </location>
</feature>
<dbReference type="GO" id="GO:0006506">
    <property type="term" value="P:GPI anchor biosynthetic process"/>
    <property type="evidence" value="ECO:0007669"/>
    <property type="project" value="InterPro"/>
</dbReference>
<dbReference type="GO" id="GO:0005783">
    <property type="term" value="C:endoplasmic reticulum"/>
    <property type="evidence" value="ECO:0007669"/>
    <property type="project" value="TreeGrafter"/>
</dbReference>
<dbReference type="PANTHER" id="PTHR20661:SF0">
    <property type="entry name" value="PHOSPHATIDYLINOSITOL-GLYCAN BIOSYNTHESIS CLASS W PROTEIN"/>
    <property type="match status" value="1"/>
</dbReference>
<feature type="transmembrane region" description="Helical" evidence="6">
    <location>
        <begin position="460"/>
        <end position="481"/>
    </location>
</feature>
<comment type="subcellular location">
    <subcellularLocation>
        <location evidence="1">Membrane</location>
        <topology evidence="1">Multi-pass membrane protein</topology>
    </subcellularLocation>
</comment>
<dbReference type="PANTHER" id="PTHR20661">
    <property type="entry name" value="PHOSPHATIDYLINOSITOL-GLYCAN BIOSYNTHESIS CLASS W PROTEIN"/>
    <property type="match status" value="1"/>
</dbReference>
<feature type="transmembrane region" description="Helical" evidence="6">
    <location>
        <begin position="598"/>
        <end position="616"/>
    </location>
</feature>
<protein>
    <recommendedName>
        <fullName evidence="9">GPI-anchored wall transfer protein 1</fullName>
    </recommendedName>
</protein>
<gene>
    <name evidence="7" type="ORF">PFNF135_01511</name>
</gene>
<feature type="transmembrane region" description="Helical" evidence="6">
    <location>
        <begin position="839"/>
        <end position="861"/>
    </location>
</feature>
<feature type="compositionally biased region" description="Basic and acidic residues" evidence="5">
    <location>
        <begin position="356"/>
        <end position="390"/>
    </location>
</feature>
<feature type="transmembrane region" description="Helical" evidence="6">
    <location>
        <begin position="435"/>
        <end position="454"/>
    </location>
</feature>
<evidence type="ECO:0000256" key="3">
    <source>
        <dbReference type="ARBA" id="ARBA00022989"/>
    </source>
</evidence>
<evidence type="ECO:0000313" key="7">
    <source>
        <dbReference type="EMBL" id="ETW44261.1"/>
    </source>
</evidence>
<feature type="transmembrane region" description="Helical" evidence="6">
    <location>
        <begin position="502"/>
        <end position="520"/>
    </location>
</feature>
<keyword evidence="3 6" id="KW-1133">Transmembrane helix</keyword>
<dbReference type="AlphaFoldDB" id="W4IKS1"/>
<dbReference type="GO" id="GO:0032216">
    <property type="term" value="F:glucosaminyl-phosphatidylinositol O-acyltransferase activity"/>
    <property type="evidence" value="ECO:0007669"/>
    <property type="project" value="TreeGrafter"/>
</dbReference>
<accession>W4IKS1</accession>
<feature type="region of interest" description="Disordered" evidence="5">
    <location>
        <begin position="356"/>
        <end position="391"/>
    </location>
</feature>
<evidence type="ECO:0000256" key="4">
    <source>
        <dbReference type="ARBA" id="ARBA00023136"/>
    </source>
</evidence>
<proteinExistence type="predicted"/>
<evidence type="ECO:0000256" key="5">
    <source>
        <dbReference type="SAM" id="MobiDB-lite"/>
    </source>
</evidence>
<evidence type="ECO:0000256" key="2">
    <source>
        <dbReference type="ARBA" id="ARBA00022692"/>
    </source>
</evidence>
<feature type="transmembrane region" description="Helical" evidence="6">
    <location>
        <begin position="559"/>
        <end position="578"/>
    </location>
</feature>
<dbReference type="GO" id="GO:0072659">
    <property type="term" value="P:protein localization to plasma membrane"/>
    <property type="evidence" value="ECO:0007669"/>
    <property type="project" value="TreeGrafter"/>
</dbReference>
<evidence type="ECO:0008006" key="9">
    <source>
        <dbReference type="Google" id="ProtNLM"/>
    </source>
</evidence>
<evidence type="ECO:0000256" key="6">
    <source>
        <dbReference type="SAM" id="Phobius"/>
    </source>
</evidence>
<dbReference type="GO" id="GO:0016020">
    <property type="term" value="C:membrane"/>
    <property type="evidence" value="ECO:0007669"/>
    <property type="project" value="UniProtKB-SubCell"/>
</dbReference>
<keyword evidence="2 6" id="KW-0812">Transmembrane</keyword>
<dbReference type="EMBL" id="KI926031">
    <property type="protein sequence ID" value="ETW44261.1"/>
    <property type="molecule type" value="Genomic_DNA"/>
</dbReference>
<name>W4IKS1_PLAFA</name>
<reference evidence="7 8" key="2">
    <citation type="submission" date="2013-02" db="EMBL/GenBank/DDBJ databases">
        <title>The Genome Sequence of Plasmodium falciparum NF135/5.C10.</title>
        <authorList>
            <consortium name="The Broad Institute Genome Sequencing Platform"/>
            <consortium name="The Broad Institute Genome Sequencing Center for Infectious Disease"/>
            <person name="Neafsey D."/>
            <person name="Cheeseman I."/>
            <person name="Volkman S."/>
            <person name="Adams J."/>
            <person name="Walker B."/>
            <person name="Young S.K."/>
            <person name="Zeng Q."/>
            <person name="Gargeya S."/>
            <person name="Fitzgerald M."/>
            <person name="Haas B."/>
            <person name="Abouelleil A."/>
            <person name="Alvarado L."/>
            <person name="Arachchi H.M."/>
            <person name="Berlin A.M."/>
            <person name="Chapman S.B."/>
            <person name="Dewar J."/>
            <person name="Goldberg J."/>
            <person name="Griggs A."/>
            <person name="Gujja S."/>
            <person name="Hansen M."/>
            <person name="Howarth C."/>
            <person name="Imamovic A."/>
            <person name="Larimer J."/>
            <person name="McCowan C."/>
            <person name="Murphy C."/>
            <person name="Neiman D."/>
            <person name="Pearson M."/>
            <person name="Priest M."/>
            <person name="Roberts A."/>
            <person name="Saif S."/>
            <person name="Shea T."/>
            <person name="Sisk P."/>
            <person name="Sykes S."/>
            <person name="Wortman J."/>
            <person name="Nusbaum C."/>
            <person name="Birren B."/>
        </authorList>
    </citation>
    <scope>NUCLEOTIDE SEQUENCE [LARGE SCALE GENOMIC DNA]</scope>
    <source>
        <strain evidence="7 8">NF135/5.C10</strain>
    </source>
</reference>
<dbReference type="Pfam" id="PF06423">
    <property type="entry name" value="GWT1"/>
    <property type="match status" value="1"/>
</dbReference>
<reference evidence="7 8" key="1">
    <citation type="submission" date="2013-02" db="EMBL/GenBank/DDBJ databases">
        <title>The Genome Annotation of Plasmodium falciparum NF135/5.C10.</title>
        <authorList>
            <consortium name="The Broad Institute Genome Sequencing Platform"/>
            <consortium name="The Broad Institute Genome Sequencing Center for Infectious Disease"/>
            <person name="Neafsey D."/>
            <person name="Hoffman S."/>
            <person name="Volkman S."/>
            <person name="Rosenthal P."/>
            <person name="Walker B."/>
            <person name="Young S.K."/>
            <person name="Zeng Q."/>
            <person name="Gargeya S."/>
            <person name="Fitzgerald M."/>
            <person name="Haas B."/>
            <person name="Abouelleil A."/>
            <person name="Allen A.W."/>
            <person name="Alvarado L."/>
            <person name="Arachchi H.M."/>
            <person name="Berlin A.M."/>
            <person name="Chapman S.B."/>
            <person name="Gainer-Dewar J."/>
            <person name="Goldberg J."/>
            <person name="Griggs A."/>
            <person name="Gujja S."/>
            <person name="Hansen M."/>
            <person name="Howarth C."/>
            <person name="Imamovic A."/>
            <person name="Ireland A."/>
            <person name="Larimer J."/>
            <person name="McCowan C."/>
            <person name="Murphy C."/>
            <person name="Pearson M."/>
            <person name="Poon T.W."/>
            <person name="Priest M."/>
            <person name="Roberts A."/>
            <person name="Saif S."/>
            <person name="Shea T."/>
            <person name="Sisk P."/>
            <person name="Sykes S."/>
            <person name="Wortman J."/>
            <person name="Nusbaum C."/>
            <person name="Birren B."/>
        </authorList>
    </citation>
    <scope>NUCLEOTIDE SEQUENCE [LARGE SCALE GENOMIC DNA]</scope>
    <source>
        <strain evidence="7 8">NF135/5.C10</strain>
    </source>
</reference>
<sequence>MSNMNILAYLLICPFNLIYIFDLPSYIPELNKKLENDEVFIYGKEIRKNESAYSLHYEKYLYELSRRYYEIILKYNKELGVNQEKEYNLIISREIDKKKKKQKNSTQGEYNNDDDNNWKLFQIYEKEEPRSYELIRVEIYKKDILLIYKNEKTKSSIKFIIKKRKDIKNYFSLCYQNCINKLDKNDYNILKSTINNSKENIINSAYIYMYIIFFFLCIYVEKNLFLYFPILLQKYEILTTLFILFIPLILFVFFYFYFTIIKLICSCLVLYVTFQLIYYTQGMPIYMEHSILKHKEKEEICDEKEEICDEKEEICDEKEEILDKKGEIYDEKEEIHDKKKKIHEKKKKIHDKKEEIDEKKKKIHDKKDESHDKKDESHDKKDESHDKNEDITYPVQYNIENDLWYSSKNVDIKMYSSSNKGEEYIIQNTLKHFRLMNMCMTYICIFAVDFYFFPNHFCKSYYYGNTLMDIGIGASISSSAYSQEIKKFTYIKEKKRIIELKHIVLFILGISRFIGIYLFNYNYNISEYGIHWNFFLTLCTTFLISNICFILLKRIRYIFLFSIISIILFEIAIYYFDLHNYILLKNDRLNFFSSNKEGLFNIIGSVNLYLFSFSLFKYLTKQRTYITTSNIPKNKKDMNNSMYSKNGNHTNSNINNRNHKIVIRNNHINKYEQDNTNKYINKQINNNKNKLDEEEKLKKLKKLKNKKKNLKKKIKYYLLYLQYIINIYKEEYYTIYYNIKLIISSFIFYLLHIILNLYKNYSVRILCNANYIFLITSLGLFSCALSFSLEDILLRYKKYKINIDITVLDKINKNTLIVFLFSNILVGMFNILFQTLLLPLIFVIPILVFYSFLILLFTKCLPPSIRHPKKKTHHEEKQKKE</sequence>
<dbReference type="OrthoDB" id="15270at2759"/>
<dbReference type="InterPro" id="IPR009447">
    <property type="entry name" value="PIGW/GWT1"/>
</dbReference>
<feature type="transmembrane region" description="Helical" evidence="6">
    <location>
        <begin position="815"/>
        <end position="833"/>
    </location>
</feature>
<dbReference type="Proteomes" id="UP000019114">
    <property type="component" value="Unassembled WGS sequence"/>
</dbReference>
<feature type="transmembrane region" description="Helical" evidence="6">
    <location>
        <begin position="7"/>
        <end position="27"/>
    </location>
</feature>
<feature type="transmembrane region" description="Helical" evidence="6">
    <location>
        <begin position="235"/>
        <end position="254"/>
    </location>
</feature>
<evidence type="ECO:0000256" key="1">
    <source>
        <dbReference type="ARBA" id="ARBA00004141"/>
    </source>
</evidence>
<keyword evidence="4 6" id="KW-0472">Membrane</keyword>
<feature type="transmembrane region" description="Helical" evidence="6">
    <location>
        <begin position="532"/>
        <end position="552"/>
    </location>
</feature>
<evidence type="ECO:0000313" key="8">
    <source>
        <dbReference type="Proteomes" id="UP000019114"/>
    </source>
</evidence>
<organism evidence="7 8">
    <name type="scientific">Plasmodium falciparum NF135/5.C10</name>
    <dbReference type="NCBI Taxonomy" id="1036726"/>
    <lineage>
        <taxon>Eukaryota</taxon>
        <taxon>Sar</taxon>
        <taxon>Alveolata</taxon>
        <taxon>Apicomplexa</taxon>
        <taxon>Aconoidasida</taxon>
        <taxon>Haemosporida</taxon>
        <taxon>Plasmodiidae</taxon>
        <taxon>Plasmodium</taxon>
        <taxon>Plasmodium (Laverania)</taxon>
    </lineage>
</organism>
<feature type="transmembrane region" description="Helical" evidence="6">
    <location>
        <begin position="205"/>
        <end position="228"/>
    </location>
</feature>
<feature type="transmembrane region" description="Helical" evidence="6">
    <location>
        <begin position="770"/>
        <end position="794"/>
    </location>
</feature>